<reference evidence="2" key="1">
    <citation type="submission" date="2020-02" db="EMBL/GenBank/DDBJ databases">
        <authorList>
            <person name="Meier V. D."/>
        </authorList>
    </citation>
    <scope>NUCLEOTIDE SEQUENCE</scope>
    <source>
        <strain evidence="2">AVDCRST_MAG33</strain>
    </source>
</reference>
<evidence type="ECO:0000256" key="1">
    <source>
        <dbReference type="SAM" id="MobiDB-lite"/>
    </source>
</evidence>
<accession>A0A6J4V2B6</accession>
<gene>
    <name evidence="2" type="ORF">AVDCRST_MAG33-2193</name>
</gene>
<name>A0A6J4V2B6_9BACT</name>
<dbReference type="EMBL" id="CADCWK010000246">
    <property type="protein sequence ID" value="CAA9567484.1"/>
    <property type="molecule type" value="Genomic_DNA"/>
</dbReference>
<feature type="non-terminal residue" evidence="2">
    <location>
        <position position="68"/>
    </location>
</feature>
<evidence type="ECO:0000313" key="2">
    <source>
        <dbReference type="EMBL" id="CAA9567484.1"/>
    </source>
</evidence>
<proteinExistence type="predicted"/>
<dbReference type="AlphaFoldDB" id="A0A6J4V2B6"/>
<organism evidence="2">
    <name type="scientific">uncultured Thermomicrobiales bacterium</name>
    <dbReference type="NCBI Taxonomy" id="1645740"/>
    <lineage>
        <taxon>Bacteria</taxon>
        <taxon>Pseudomonadati</taxon>
        <taxon>Thermomicrobiota</taxon>
        <taxon>Thermomicrobia</taxon>
        <taxon>Thermomicrobiales</taxon>
        <taxon>environmental samples</taxon>
    </lineage>
</organism>
<feature type="region of interest" description="Disordered" evidence="1">
    <location>
        <begin position="41"/>
        <end position="68"/>
    </location>
</feature>
<protein>
    <submittedName>
        <fullName evidence="2">Uncharacterized protein</fullName>
    </submittedName>
</protein>
<feature type="region of interest" description="Disordered" evidence="1">
    <location>
        <begin position="1"/>
        <end position="26"/>
    </location>
</feature>
<sequence>PRPDRDDHRRQRGGGPTGRRPGDGVVLGAVRARGRWPADLRRRYEQPCSPADRHRGRDGRDDRCPAAL</sequence>
<feature type="non-terminal residue" evidence="2">
    <location>
        <position position="1"/>
    </location>
</feature>